<organism evidence="4">
    <name type="scientific">Brugia timori</name>
    <dbReference type="NCBI Taxonomy" id="42155"/>
    <lineage>
        <taxon>Eukaryota</taxon>
        <taxon>Metazoa</taxon>
        <taxon>Ecdysozoa</taxon>
        <taxon>Nematoda</taxon>
        <taxon>Chromadorea</taxon>
        <taxon>Rhabditida</taxon>
        <taxon>Spirurina</taxon>
        <taxon>Spiruromorpha</taxon>
        <taxon>Filarioidea</taxon>
        <taxon>Onchocercidae</taxon>
        <taxon>Brugia</taxon>
    </lineage>
</organism>
<sequence length="50" mass="5968">MIINYCRCCTIFRFFFILAIIFITISILLWIIFTPLFNAILISVSLFLIY</sequence>
<reference evidence="4" key="1">
    <citation type="submission" date="2017-02" db="UniProtKB">
        <authorList>
            <consortium name="WormBaseParasite"/>
        </authorList>
    </citation>
    <scope>IDENTIFICATION</scope>
</reference>
<evidence type="ECO:0000313" key="3">
    <source>
        <dbReference type="Proteomes" id="UP000280834"/>
    </source>
</evidence>
<name>A0A0R3RC46_9BILA</name>
<keyword evidence="1" id="KW-0812">Transmembrane</keyword>
<dbReference type="Proteomes" id="UP000280834">
    <property type="component" value="Unassembled WGS sequence"/>
</dbReference>
<evidence type="ECO:0000256" key="1">
    <source>
        <dbReference type="SAM" id="Phobius"/>
    </source>
</evidence>
<dbReference type="AlphaFoldDB" id="A0A0R3RC46"/>
<feature type="transmembrane region" description="Helical" evidence="1">
    <location>
        <begin position="12"/>
        <end position="33"/>
    </location>
</feature>
<proteinExistence type="predicted"/>
<reference evidence="2 3" key="2">
    <citation type="submission" date="2018-11" db="EMBL/GenBank/DDBJ databases">
        <authorList>
            <consortium name="Pathogen Informatics"/>
        </authorList>
    </citation>
    <scope>NUCLEOTIDE SEQUENCE [LARGE SCALE GENOMIC DNA]</scope>
</reference>
<gene>
    <name evidence="2" type="ORF">BTMF_LOCUS15582</name>
</gene>
<keyword evidence="1" id="KW-0472">Membrane</keyword>
<keyword evidence="3" id="KW-1185">Reference proteome</keyword>
<dbReference type="EMBL" id="UZAG01022800">
    <property type="protein sequence ID" value="VDO54772.1"/>
    <property type="molecule type" value="Genomic_DNA"/>
</dbReference>
<evidence type="ECO:0000313" key="2">
    <source>
        <dbReference type="EMBL" id="VDO54772.1"/>
    </source>
</evidence>
<keyword evidence="1" id="KW-1133">Transmembrane helix</keyword>
<dbReference type="WBParaSite" id="BTMF_0001761501-mRNA-1">
    <property type="protein sequence ID" value="BTMF_0001761501-mRNA-1"/>
    <property type="gene ID" value="BTMF_0001761501"/>
</dbReference>
<protein>
    <submittedName>
        <fullName evidence="2 4">Uncharacterized protein</fullName>
    </submittedName>
</protein>
<evidence type="ECO:0000313" key="4">
    <source>
        <dbReference type="WBParaSite" id="BTMF_0001761501-mRNA-1"/>
    </source>
</evidence>
<accession>A0A0R3RC46</accession>